<dbReference type="Proteomes" id="UP001501791">
    <property type="component" value="Unassembled WGS sequence"/>
</dbReference>
<feature type="region of interest" description="Disordered" evidence="1">
    <location>
        <begin position="93"/>
        <end position="114"/>
    </location>
</feature>
<dbReference type="InterPro" id="IPR058532">
    <property type="entry name" value="YjbR/MT2646/Rv2570-like"/>
</dbReference>
<name>A0ABP4MWE6_9MICO</name>
<proteinExistence type="predicted"/>
<dbReference type="GO" id="GO:0003677">
    <property type="term" value="F:DNA binding"/>
    <property type="evidence" value="ECO:0007669"/>
    <property type="project" value="UniProtKB-KW"/>
</dbReference>
<feature type="compositionally biased region" description="Acidic residues" evidence="1">
    <location>
        <begin position="100"/>
        <end position="114"/>
    </location>
</feature>
<dbReference type="Gene3D" id="3.90.1150.30">
    <property type="match status" value="1"/>
</dbReference>
<organism evidence="2 3">
    <name type="scientific">Brevibacterium picturae</name>
    <dbReference type="NCBI Taxonomy" id="260553"/>
    <lineage>
        <taxon>Bacteria</taxon>
        <taxon>Bacillati</taxon>
        <taxon>Actinomycetota</taxon>
        <taxon>Actinomycetes</taxon>
        <taxon>Micrococcales</taxon>
        <taxon>Brevibacteriaceae</taxon>
        <taxon>Brevibacterium</taxon>
    </lineage>
</organism>
<keyword evidence="3" id="KW-1185">Reference proteome</keyword>
<accession>A0ABP4MWE6</accession>
<reference evidence="3" key="1">
    <citation type="journal article" date="2019" name="Int. J. Syst. Evol. Microbiol.">
        <title>The Global Catalogue of Microorganisms (GCM) 10K type strain sequencing project: providing services to taxonomists for standard genome sequencing and annotation.</title>
        <authorList>
            <consortium name="The Broad Institute Genomics Platform"/>
            <consortium name="The Broad Institute Genome Sequencing Center for Infectious Disease"/>
            <person name="Wu L."/>
            <person name="Ma J."/>
        </authorList>
    </citation>
    <scope>NUCLEOTIDE SEQUENCE [LARGE SCALE GENOMIC DNA]</scope>
    <source>
        <strain evidence="3">JCM 13319</strain>
    </source>
</reference>
<dbReference type="InterPro" id="IPR038056">
    <property type="entry name" value="YjbR-like_sf"/>
</dbReference>
<evidence type="ECO:0000313" key="2">
    <source>
        <dbReference type="EMBL" id="GAA1549442.1"/>
    </source>
</evidence>
<dbReference type="PANTHER" id="PTHR35145">
    <property type="entry name" value="CYTOPLASMIC PROTEIN-RELATED"/>
    <property type="match status" value="1"/>
</dbReference>
<evidence type="ECO:0000313" key="3">
    <source>
        <dbReference type="Proteomes" id="UP001501791"/>
    </source>
</evidence>
<dbReference type="EMBL" id="BAAALY010000012">
    <property type="protein sequence ID" value="GAA1549442.1"/>
    <property type="molecule type" value="Genomic_DNA"/>
</dbReference>
<gene>
    <name evidence="2" type="ORF">GCM10009691_24960</name>
</gene>
<comment type="caution">
    <text evidence="2">The sequence shown here is derived from an EMBL/GenBank/DDBJ whole genome shotgun (WGS) entry which is preliminary data.</text>
</comment>
<dbReference type="InterPro" id="IPR007351">
    <property type="entry name" value="YjbR"/>
</dbReference>
<sequence length="158" mass="17048">MDPDAALSFAHDQAIQYPSVEIEHPFGPEYAVYKVRGKMFMMHFELRGVPSMNLKIDPLDGEVLRDAYAEITPGYHMNKLHWVTVAGAGGAGGAGGSDSAVEEGGEGAIDDDESTSGNILDAELLHDLVLESYCLVVAKLPKKDRPVDPKTFGGRDTE</sequence>
<protein>
    <submittedName>
        <fullName evidence="2">MmcQ/YjbR family DNA-binding protein</fullName>
    </submittedName>
</protein>
<keyword evidence="2" id="KW-0238">DNA-binding</keyword>
<dbReference type="Pfam" id="PF04237">
    <property type="entry name" value="YjbR"/>
    <property type="match status" value="1"/>
</dbReference>
<dbReference type="RefSeq" id="WP_346036318.1">
    <property type="nucleotide sequence ID" value="NZ_BAAALY010000012.1"/>
</dbReference>
<evidence type="ECO:0000256" key="1">
    <source>
        <dbReference type="SAM" id="MobiDB-lite"/>
    </source>
</evidence>
<dbReference type="PANTHER" id="PTHR35145:SF1">
    <property type="entry name" value="CYTOPLASMIC PROTEIN"/>
    <property type="match status" value="1"/>
</dbReference>
<dbReference type="SUPFAM" id="SSF142906">
    <property type="entry name" value="YjbR-like"/>
    <property type="match status" value="1"/>
</dbReference>